<feature type="domain" description="HPt" evidence="2">
    <location>
        <begin position="16"/>
        <end position="106"/>
    </location>
</feature>
<dbReference type="PROSITE" id="PS50894">
    <property type="entry name" value="HPT"/>
    <property type="match status" value="1"/>
</dbReference>
<gene>
    <name evidence="3" type="ORF">GCM10009430_25820</name>
</gene>
<feature type="modified residue" description="Phosphohistidine" evidence="1">
    <location>
        <position position="55"/>
    </location>
</feature>
<keyword evidence="4" id="KW-1185">Reference proteome</keyword>
<comment type="caution">
    <text evidence="3">The sequence shown here is derived from an EMBL/GenBank/DDBJ whole genome shotgun (WGS) entry which is preliminary data.</text>
</comment>
<dbReference type="RefSeq" id="WP_343912719.1">
    <property type="nucleotide sequence ID" value="NZ_BAAAGE010000002.1"/>
</dbReference>
<organism evidence="3 4">
    <name type="scientific">Aquimarina litoralis</name>
    <dbReference type="NCBI Taxonomy" id="584605"/>
    <lineage>
        <taxon>Bacteria</taxon>
        <taxon>Pseudomonadati</taxon>
        <taxon>Bacteroidota</taxon>
        <taxon>Flavobacteriia</taxon>
        <taxon>Flavobacteriales</taxon>
        <taxon>Flavobacteriaceae</taxon>
        <taxon>Aquimarina</taxon>
    </lineage>
</organism>
<dbReference type="Gene3D" id="1.20.120.160">
    <property type="entry name" value="HPT domain"/>
    <property type="match status" value="1"/>
</dbReference>
<reference evidence="4" key="1">
    <citation type="journal article" date="2019" name="Int. J. Syst. Evol. Microbiol.">
        <title>The Global Catalogue of Microorganisms (GCM) 10K type strain sequencing project: providing services to taxonomists for standard genome sequencing and annotation.</title>
        <authorList>
            <consortium name="The Broad Institute Genomics Platform"/>
            <consortium name="The Broad Institute Genome Sequencing Center for Infectious Disease"/>
            <person name="Wu L."/>
            <person name="Ma J."/>
        </authorList>
    </citation>
    <scope>NUCLEOTIDE SEQUENCE [LARGE SCALE GENOMIC DNA]</scope>
    <source>
        <strain evidence="4">JCM 15974</strain>
    </source>
</reference>
<accession>A0ABP3U688</accession>
<evidence type="ECO:0000256" key="1">
    <source>
        <dbReference type="PROSITE-ProRule" id="PRU00110"/>
    </source>
</evidence>
<dbReference type="Proteomes" id="UP001501758">
    <property type="component" value="Unassembled WGS sequence"/>
</dbReference>
<protein>
    <submittedName>
        <fullName evidence="3">Hpt domain-containing protein</fullName>
    </submittedName>
</protein>
<name>A0ABP3U688_9FLAO</name>
<keyword evidence="1" id="KW-0597">Phosphoprotein</keyword>
<evidence type="ECO:0000313" key="3">
    <source>
        <dbReference type="EMBL" id="GAA0722923.1"/>
    </source>
</evidence>
<dbReference type="InterPro" id="IPR008207">
    <property type="entry name" value="Sig_transdc_His_kin_Hpt_dom"/>
</dbReference>
<proteinExistence type="predicted"/>
<evidence type="ECO:0000313" key="4">
    <source>
        <dbReference type="Proteomes" id="UP001501758"/>
    </source>
</evidence>
<sequence>MEQPNLSFITKLSNGDKVFEEKIFKVIRKEFPEEKEKYFLSIKSKNYTKAAEDVHKLKHKISILGLEKGYDVAEKYEDNLKESSEILKEEFENILTNITSYLAETL</sequence>
<dbReference type="SUPFAM" id="SSF47226">
    <property type="entry name" value="Histidine-containing phosphotransfer domain, HPT domain"/>
    <property type="match status" value="1"/>
</dbReference>
<dbReference type="EMBL" id="BAAAGE010000002">
    <property type="protein sequence ID" value="GAA0722923.1"/>
    <property type="molecule type" value="Genomic_DNA"/>
</dbReference>
<dbReference type="InterPro" id="IPR036641">
    <property type="entry name" value="HPT_dom_sf"/>
</dbReference>
<evidence type="ECO:0000259" key="2">
    <source>
        <dbReference type="PROSITE" id="PS50894"/>
    </source>
</evidence>